<sequence>MLGHSYGELDRLIIQARLIGPITRRFFAAAGIARGMRVLDIGSGVGDVAFLAAELVGDVGEVIGVDRASAALEVARRRADSLAVSNVTFLEGDPAQLSFDRPFDAIVGRYVLMFQPDPAVWLRGLLRHVGPGGIVVFQEPEWARARSAPHVPSWQQCCRLVVEGFIAGGADPEMGTKLPAVYAAAGLLAPKLAMETAIGAGAGGAEQVHLTTDVLVTLLPELERLGCVAPGEVDPATVADRVLADIAACGSVFVGRSEIGAWSRKPT</sequence>
<dbReference type="CDD" id="cd02440">
    <property type="entry name" value="AdoMet_MTases"/>
    <property type="match status" value="1"/>
</dbReference>
<keyword evidence="3" id="KW-1185">Reference proteome</keyword>
<dbReference type="InterPro" id="IPR029063">
    <property type="entry name" value="SAM-dependent_MTases_sf"/>
</dbReference>
<feature type="domain" description="Methyltransferase" evidence="1">
    <location>
        <begin position="34"/>
        <end position="164"/>
    </location>
</feature>
<evidence type="ECO:0000313" key="2">
    <source>
        <dbReference type="EMBL" id="ORV59234.1"/>
    </source>
</evidence>
<comment type="caution">
    <text evidence="2">The sequence shown here is derived from an EMBL/GenBank/DDBJ whole genome shotgun (WGS) entry which is preliminary data.</text>
</comment>
<reference evidence="2 3" key="1">
    <citation type="submission" date="2016-01" db="EMBL/GenBank/DDBJ databases">
        <title>The new phylogeny of the genus Mycobacterium.</title>
        <authorList>
            <person name="Tarcisio F."/>
            <person name="Conor M."/>
            <person name="Antonella G."/>
            <person name="Elisabetta G."/>
            <person name="Giulia F.S."/>
            <person name="Sara T."/>
            <person name="Anna F."/>
            <person name="Clotilde B."/>
            <person name="Roberto B."/>
            <person name="Veronica D.S."/>
            <person name="Fabio R."/>
            <person name="Monica P."/>
            <person name="Olivier J."/>
            <person name="Enrico T."/>
            <person name="Nicola S."/>
        </authorList>
    </citation>
    <scope>NUCLEOTIDE SEQUENCE [LARGE SCALE GENOMIC DNA]</scope>
    <source>
        <strain evidence="2 3">DSM 45731</strain>
    </source>
</reference>
<dbReference type="AlphaFoldDB" id="A0A1X1UQW5"/>
<dbReference type="PANTHER" id="PTHR43861">
    <property type="entry name" value="TRANS-ACONITATE 2-METHYLTRANSFERASE-RELATED"/>
    <property type="match status" value="1"/>
</dbReference>
<dbReference type="Proteomes" id="UP000194000">
    <property type="component" value="Unassembled WGS sequence"/>
</dbReference>
<organism evidence="2 3">
    <name type="scientific">Mycobacterium fragae</name>
    <dbReference type="NCBI Taxonomy" id="1260918"/>
    <lineage>
        <taxon>Bacteria</taxon>
        <taxon>Bacillati</taxon>
        <taxon>Actinomycetota</taxon>
        <taxon>Actinomycetes</taxon>
        <taxon>Mycobacteriales</taxon>
        <taxon>Mycobacteriaceae</taxon>
        <taxon>Mycobacterium</taxon>
    </lineage>
</organism>
<name>A0A1X1UQW5_9MYCO</name>
<dbReference type="STRING" id="1260918.AWC06_17880"/>
<protein>
    <recommendedName>
        <fullName evidence="1">Methyltransferase domain-containing protein</fullName>
    </recommendedName>
</protein>
<dbReference type="SUPFAM" id="SSF53335">
    <property type="entry name" value="S-adenosyl-L-methionine-dependent methyltransferases"/>
    <property type="match status" value="1"/>
</dbReference>
<dbReference type="InterPro" id="IPR025714">
    <property type="entry name" value="Methyltranfer_dom"/>
</dbReference>
<dbReference type="Pfam" id="PF13847">
    <property type="entry name" value="Methyltransf_31"/>
    <property type="match status" value="1"/>
</dbReference>
<evidence type="ECO:0000259" key="1">
    <source>
        <dbReference type="Pfam" id="PF13847"/>
    </source>
</evidence>
<proteinExistence type="predicted"/>
<dbReference type="EMBL" id="LQOW01000025">
    <property type="protein sequence ID" value="ORV59234.1"/>
    <property type="molecule type" value="Genomic_DNA"/>
</dbReference>
<gene>
    <name evidence="2" type="ORF">AWC06_17880</name>
</gene>
<accession>A0A1X1UQW5</accession>
<dbReference type="Gene3D" id="3.40.50.150">
    <property type="entry name" value="Vaccinia Virus protein VP39"/>
    <property type="match status" value="1"/>
</dbReference>
<evidence type="ECO:0000313" key="3">
    <source>
        <dbReference type="Proteomes" id="UP000194000"/>
    </source>
</evidence>